<protein>
    <submittedName>
        <fullName evidence="1">Uncharacterized protein</fullName>
    </submittedName>
</protein>
<reference evidence="1 2" key="1">
    <citation type="submission" date="2024-08" db="EMBL/GenBank/DDBJ databases">
        <title>Insights into the chromosomal genome structure of Flemingia macrophylla.</title>
        <authorList>
            <person name="Ding Y."/>
            <person name="Zhao Y."/>
            <person name="Bi W."/>
            <person name="Wu M."/>
            <person name="Zhao G."/>
            <person name="Gong Y."/>
            <person name="Li W."/>
            <person name="Zhang P."/>
        </authorList>
    </citation>
    <scope>NUCLEOTIDE SEQUENCE [LARGE SCALE GENOMIC DNA]</scope>
    <source>
        <strain evidence="1">DYQJB</strain>
        <tissue evidence="1">Leaf</tissue>
    </source>
</reference>
<evidence type="ECO:0000313" key="2">
    <source>
        <dbReference type="Proteomes" id="UP001603857"/>
    </source>
</evidence>
<comment type="caution">
    <text evidence="1">The sequence shown here is derived from an EMBL/GenBank/DDBJ whole genome shotgun (WGS) entry which is preliminary data.</text>
</comment>
<evidence type="ECO:0000313" key="1">
    <source>
        <dbReference type="EMBL" id="KAL2330781.1"/>
    </source>
</evidence>
<name>A0ABD1M4W3_9FABA</name>
<dbReference type="Proteomes" id="UP001603857">
    <property type="component" value="Unassembled WGS sequence"/>
</dbReference>
<organism evidence="1 2">
    <name type="scientific">Flemingia macrophylla</name>
    <dbReference type="NCBI Taxonomy" id="520843"/>
    <lineage>
        <taxon>Eukaryota</taxon>
        <taxon>Viridiplantae</taxon>
        <taxon>Streptophyta</taxon>
        <taxon>Embryophyta</taxon>
        <taxon>Tracheophyta</taxon>
        <taxon>Spermatophyta</taxon>
        <taxon>Magnoliopsida</taxon>
        <taxon>eudicotyledons</taxon>
        <taxon>Gunneridae</taxon>
        <taxon>Pentapetalae</taxon>
        <taxon>rosids</taxon>
        <taxon>fabids</taxon>
        <taxon>Fabales</taxon>
        <taxon>Fabaceae</taxon>
        <taxon>Papilionoideae</taxon>
        <taxon>50 kb inversion clade</taxon>
        <taxon>NPAAA clade</taxon>
        <taxon>indigoferoid/millettioid clade</taxon>
        <taxon>Phaseoleae</taxon>
        <taxon>Flemingia</taxon>
    </lineage>
</organism>
<dbReference type="EMBL" id="JBGMDY010000006">
    <property type="protein sequence ID" value="KAL2330781.1"/>
    <property type="molecule type" value="Genomic_DNA"/>
</dbReference>
<dbReference type="AlphaFoldDB" id="A0ABD1M4W3"/>
<gene>
    <name evidence="1" type="ORF">Fmac_018362</name>
</gene>
<keyword evidence="2" id="KW-1185">Reference proteome</keyword>
<sequence length="111" mass="13094">MDTTVYLRLSATAHSTSFTLIAPRYRGNYWDALRQSPRSTEFFKINKDREHVVPQGWLVMEESFRITLGLLWQQQEKDVEEIATLRCENEELKHRDPSLHAKAFSQYHSLP</sequence>
<accession>A0ABD1M4W3</accession>
<proteinExistence type="predicted"/>